<dbReference type="InterPro" id="IPR011706">
    <property type="entry name" value="Cu-oxidase_C"/>
</dbReference>
<reference evidence="3 4" key="1">
    <citation type="submission" date="2022-12" db="EMBL/GenBank/DDBJ databases">
        <title>Chromosome-scale assembly of the Ensete ventricosum genome.</title>
        <authorList>
            <person name="Dussert Y."/>
            <person name="Stocks J."/>
            <person name="Wendawek A."/>
            <person name="Woldeyes F."/>
            <person name="Nichols R.A."/>
            <person name="Borrell J.S."/>
        </authorList>
    </citation>
    <scope>NUCLEOTIDE SEQUENCE [LARGE SCALE GENOMIC DNA]</scope>
    <source>
        <strain evidence="4">cv. Maze</strain>
        <tissue evidence="3">Seeds</tissue>
    </source>
</reference>
<dbReference type="InterPro" id="IPR008972">
    <property type="entry name" value="Cupredoxin"/>
</dbReference>
<protein>
    <recommendedName>
        <fullName evidence="2">Plastocyanin-like domain-containing protein</fullName>
    </recommendedName>
</protein>
<organism evidence="3 4">
    <name type="scientific">Ensete ventricosum</name>
    <name type="common">Abyssinian banana</name>
    <name type="synonym">Musa ensete</name>
    <dbReference type="NCBI Taxonomy" id="4639"/>
    <lineage>
        <taxon>Eukaryota</taxon>
        <taxon>Viridiplantae</taxon>
        <taxon>Streptophyta</taxon>
        <taxon>Embryophyta</taxon>
        <taxon>Tracheophyta</taxon>
        <taxon>Spermatophyta</taxon>
        <taxon>Magnoliopsida</taxon>
        <taxon>Liliopsida</taxon>
        <taxon>Zingiberales</taxon>
        <taxon>Musaceae</taxon>
        <taxon>Ensete</taxon>
    </lineage>
</organism>
<gene>
    <name evidence="3" type="ORF">OPV22_010980</name>
</gene>
<accession>A0AAV8RMF9</accession>
<dbReference type="GO" id="GO:0005507">
    <property type="term" value="F:copper ion binding"/>
    <property type="evidence" value="ECO:0007669"/>
    <property type="project" value="InterPro"/>
</dbReference>
<feature type="domain" description="Plastocyanin-like" evidence="2">
    <location>
        <begin position="10"/>
        <end position="71"/>
    </location>
</feature>
<evidence type="ECO:0000313" key="3">
    <source>
        <dbReference type="EMBL" id="KAJ8500428.1"/>
    </source>
</evidence>
<dbReference type="Pfam" id="PF07731">
    <property type="entry name" value="Cu-oxidase_2"/>
    <property type="match status" value="1"/>
</dbReference>
<sequence>MTDEPAASEAPIKIALNVVNATYRTFIEIVFENPERSMRACHLDGYSFFPAGMGQGKWTPESRKSYNLADALYISMLSPERSLRDEYNTPDNALLCGGVAKLPRPPSDV</sequence>
<evidence type="ECO:0000313" key="4">
    <source>
        <dbReference type="Proteomes" id="UP001222027"/>
    </source>
</evidence>
<dbReference type="AlphaFoldDB" id="A0AAV8RMF9"/>
<comment type="similarity">
    <text evidence="1">Belongs to the multicopper oxidase family.</text>
</comment>
<dbReference type="GO" id="GO:0016491">
    <property type="term" value="F:oxidoreductase activity"/>
    <property type="evidence" value="ECO:0007669"/>
    <property type="project" value="InterPro"/>
</dbReference>
<comment type="caution">
    <text evidence="3">The sequence shown here is derived from an EMBL/GenBank/DDBJ whole genome shotgun (WGS) entry which is preliminary data.</text>
</comment>
<proteinExistence type="inferred from homology"/>
<keyword evidence="4" id="KW-1185">Reference proteome</keyword>
<dbReference type="Proteomes" id="UP001222027">
    <property type="component" value="Unassembled WGS sequence"/>
</dbReference>
<name>A0AAV8RMF9_ENSVE</name>
<dbReference type="Gene3D" id="2.60.40.420">
    <property type="entry name" value="Cupredoxins - blue copper proteins"/>
    <property type="match status" value="1"/>
</dbReference>
<evidence type="ECO:0000259" key="2">
    <source>
        <dbReference type="Pfam" id="PF07731"/>
    </source>
</evidence>
<dbReference type="EMBL" id="JAQQAF010000003">
    <property type="protein sequence ID" value="KAJ8500428.1"/>
    <property type="molecule type" value="Genomic_DNA"/>
</dbReference>
<evidence type="ECO:0000256" key="1">
    <source>
        <dbReference type="ARBA" id="ARBA00010609"/>
    </source>
</evidence>